<dbReference type="Gene3D" id="4.10.60.10">
    <property type="entry name" value="Zinc finger, CCHC-type"/>
    <property type="match status" value="1"/>
</dbReference>
<dbReference type="AlphaFoldDB" id="A0A6V7QG91"/>
<keyword evidence="1" id="KW-0863">Zinc-finger</keyword>
<dbReference type="InterPro" id="IPR036875">
    <property type="entry name" value="Znf_CCHC_sf"/>
</dbReference>
<evidence type="ECO:0000256" key="2">
    <source>
        <dbReference type="SAM" id="MobiDB-lite"/>
    </source>
</evidence>
<sequence length="771" mass="84624">MQEVGEPSRGGKEVRSLAPLACSALRRCEVGEGLSDRKGASCQAPLRSPVSRSFEVGESSRGGKGAGWQESLRRWGLLKVARSVEDEQVALPSFGKNVLCIQKESFNAEHQRSKLRTPVDEARGVVQCRVGDGVIKGSIPPSTTPPRGSYKEVLMNKMELHSPAPNPHKSNPHTPFFPRVISRHSLAKRCFRCLASDHFAKACRDPVRCFKCWKTGHRAYSCRGKLDTSEAAMERAANLRGRPPRSKVFVPYTEEYLRRVEMRRNAVLADVIRPANLGRDPITRIKTALASRFGGYVDDFAVARYRDRDFAIFLPEWVPADLLIRREIITLDDFWIRCWPWGQYRDARPHRVQFKAWIRLLNLSFEIWSVARVAALISSFGRFIRADAATKAMTDLRAYRCQIALDSIYNIPQNLSVIVGEELFPVMVHLERWERAEEGGVEAPPAPPRNDHDGAEAQVGGDLGGGGENPEDENMEDAPGELEEAEPTHSTRRSSGGTMARLVPTAAHQVGAAARPRAAVGRRLWVPTSRGGSGIETTIARVTRKAEGGRSLEVYVSSERRQRGSPARCLTPPSSFQVKPALLPQGLPREEDDPTLGIGEPEVFKASSQTLGFIYSLVFGPTLITLTIWMAPAWEGALGPGPVTNGLYTGARDIGSYSVGFGSRPMLGVVFIWAGGIGPLLVGQRNGPPRGLRIWTGSVSPCRALRSEFPVPEAHGSRIESIYKRLPKDASFLTTVRGMAGRKACDRDPSSWTGGAEIAAQGAASTSRLIL</sequence>
<gene>
    <name evidence="4" type="ORF">CB5_LOCUS25076</name>
</gene>
<keyword evidence="1" id="KW-0862">Zinc</keyword>
<evidence type="ECO:0000313" key="4">
    <source>
        <dbReference type="EMBL" id="CAD1841865.1"/>
    </source>
</evidence>
<organism evidence="4">
    <name type="scientific">Ananas comosus var. bracteatus</name>
    <name type="common">red pineapple</name>
    <dbReference type="NCBI Taxonomy" id="296719"/>
    <lineage>
        <taxon>Eukaryota</taxon>
        <taxon>Viridiplantae</taxon>
        <taxon>Streptophyta</taxon>
        <taxon>Embryophyta</taxon>
        <taxon>Tracheophyta</taxon>
        <taxon>Spermatophyta</taxon>
        <taxon>Magnoliopsida</taxon>
        <taxon>Liliopsida</taxon>
        <taxon>Poales</taxon>
        <taxon>Bromeliaceae</taxon>
        <taxon>Bromelioideae</taxon>
        <taxon>Ananas</taxon>
    </lineage>
</organism>
<dbReference type="SMART" id="SM00343">
    <property type="entry name" value="ZnF_C2HC"/>
    <property type="match status" value="2"/>
</dbReference>
<evidence type="ECO:0000259" key="3">
    <source>
        <dbReference type="PROSITE" id="PS50158"/>
    </source>
</evidence>
<name>A0A6V7QG91_ANACO</name>
<feature type="region of interest" description="Disordered" evidence="2">
    <location>
        <begin position="438"/>
        <end position="498"/>
    </location>
</feature>
<proteinExistence type="predicted"/>
<protein>
    <recommendedName>
        <fullName evidence="3">CCHC-type domain-containing protein</fullName>
    </recommendedName>
</protein>
<dbReference type="SUPFAM" id="SSF57756">
    <property type="entry name" value="Retrovirus zinc finger-like domains"/>
    <property type="match status" value="1"/>
</dbReference>
<keyword evidence="1" id="KW-0479">Metal-binding</keyword>
<dbReference type="InterPro" id="IPR001878">
    <property type="entry name" value="Znf_CCHC"/>
</dbReference>
<reference evidence="4" key="1">
    <citation type="submission" date="2020-07" db="EMBL/GenBank/DDBJ databases">
        <authorList>
            <person name="Lin J."/>
        </authorList>
    </citation>
    <scope>NUCLEOTIDE SEQUENCE</scope>
</reference>
<feature type="compositionally biased region" description="Acidic residues" evidence="2">
    <location>
        <begin position="469"/>
        <end position="485"/>
    </location>
</feature>
<dbReference type="GO" id="GO:0008270">
    <property type="term" value="F:zinc ion binding"/>
    <property type="evidence" value="ECO:0007669"/>
    <property type="project" value="UniProtKB-KW"/>
</dbReference>
<dbReference type="GO" id="GO:0003676">
    <property type="term" value="F:nucleic acid binding"/>
    <property type="evidence" value="ECO:0007669"/>
    <property type="project" value="InterPro"/>
</dbReference>
<dbReference type="EMBL" id="LR862135">
    <property type="protein sequence ID" value="CAD1841865.1"/>
    <property type="molecule type" value="Genomic_DNA"/>
</dbReference>
<accession>A0A6V7QG91</accession>
<dbReference type="PROSITE" id="PS50158">
    <property type="entry name" value="ZF_CCHC"/>
    <property type="match status" value="1"/>
</dbReference>
<evidence type="ECO:0000256" key="1">
    <source>
        <dbReference type="PROSITE-ProRule" id="PRU00047"/>
    </source>
</evidence>
<feature type="domain" description="CCHC-type" evidence="3">
    <location>
        <begin position="208"/>
        <end position="223"/>
    </location>
</feature>